<dbReference type="Pfam" id="PF12010">
    <property type="entry name" value="DUF3502"/>
    <property type="match status" value="1"/>
</dbReference>
<accession>A0ABT6TRA9</accession>
<dbReference type="SUPFAM" id="SSF53850">
    <property type="entry name" value="Periplasmic binding protein-like II"/>
    <property type="match status" value="1"/>
</dbReference>
<protein>
    <submittedName>
        <fullName evidence="4">DUF3502 domain-containing protein</fullName>
    </submittedName>
</protein>
<feature type="domain" description="DUF3502" evidence="3">
    <location>
        <begin position="456"/>
        <end position="524"/>
    </location>
</feature>
<dbReference type="RefSeq" id="WP_282911731.1">
    <property type="nucleotide sequence ID" value="NZ_JAGRPV010000001.1"/>
</dbReference>
<evidence type="ECO:0000259" key="3">
    <source>
        <dbReference type="Pfam" id="PF12010"/>
    </source>
</evidence>
<dbReference type="EMBL" id="JAGRPV010000001">
    <property type="protein sequence ID" value="MDI4649066.1"/>
    <property type="molecule type" value="Genomic_DNA"/>
</dbReference>
<keyword evidence="2" id="KW-0732">Signal</keyword>
<name>A0ABT6TRA9_9BACL</name>
<evidence type="ECO:0000313" key="4">
    <source>
        <dbReference type="EMBL" id="MDI4649066.1"/>
    </source>
</evidence>
<evidence type="ECO:0000313" key="5">
    <source>
        <dbReference type="Proteomes" id="UP001161691"/>
    </source>
</evidence>
<organism evidence="4 5">
    <name type="scientific">Cohnella hashimotonis</name>
    <dbReference type="NCBI Taxonomy" id="2826895"/>
    <lineage>
        <taxon>Bacteria</taxon>
        <taxon>Bacillati</taxon>
        <taxon>Bacillota</taxon>
        <taxon>Bacilli</taxon>
        <taxon>Bacillales</taxon>
        <taxon>Paenibacillaceae</taxon>
        <taxon>Cohnella</taxon>
    </lineage>
</organism>
<dbReference type="InterPro" id="IPR022627">
    <property type="entry name" value="DUF3502"/>
</dbReference>
<reference evidence="4" key="1">
    <citation type="submission" date="2023-04" db="EMBL/GenBank/DDBJ databases">
        <title>Comparative genomic analysis of Cohnella hashimotonis sp. nov., isolated from the International Space Station.</title>
        <authorList>
            <person name="Venkateswaran K."/>
            <person name="Simpson A."/>
        </authorList>
    </citation>
    <scope>NUCLEOTIDE SEQUENCE</scope>
    <source>
        <strain evidence="4">F6_2S_P_1</strain>
    </source>
</reference>
<feature type="chain" id="PRO_5047531431" evidence="2">
    <location>
        <begin position="25"/>
        <end position="527"/>
    </location>
</feature>
<feature type="region of interest" description="Disordered" evidence="1">
    <location>
        <begin position="33"/>
        <end position="56"/>
    </location>
</feature>
<sequence>MRVGKLKVDSKLGVILSASMVALAISGCSGKNNESESSASGTASASASPSASAASPAASKAADPLEKFVDVSWYIRKPIDTIKDQDAIEAEVNKGLKETVNANLHIHFIDAASWEDKMKLMSASGDEYDLVFTSNWTNPIDLNVQKGAFLPLDDLLKQYGPDILAKVDERAWKAVTYNGKIMAIPSQSPFTTPGGIVFKKDLVEKYNFDYTKVHKLQELEPYLETIKKNEPEITPLLVTKTVNAPGDYILDHTNITKGIRYDEIAGKAVMELDIPAFLDNYRTMSDFYKKGYVAKDAAIKTDFIAEAKSGKYAVMRDSGGYTADGSKSTALFGYPTVESLANYPTIGTPNMVGAATAISVTSKNPERAMQLLNQVWKDKKLSNTLAYGLEGKNYTVKSGAGTDSPSIEAKSGAEQTWAIWHNWLGPLWDQWDSGWNSTASLEQMQKNNKEAKTSSILGFLFNGEAVKTEIAQVSAVYSELWPIMQTGSMPDFDKFLADMKQRLNEAGLDKVLAEVQKQIDAWKAQNQ</sequence>
<evidence type="ECO:0000256" key="1">
    <source>
        <dbReference type="SAM" id="MobiDB-lite"/>
    </source>
</evidence>
<feature type="signal peptide" evidence="2">
    <location>
        <begin position="1"/>
        <end position="24"/>
    </location>
</feature>
<keyword evidence="5" id="KW-1185">Reference proteome</keyword>
<comment type="caution">
    <text evidence="4">The sequence shown here is derived from an EMBL/GenBank/DDBJ whole genome shotgun (WGS) entry which is preliminary data.</text>
</comment>
<dbReference type="Proteomes" id="UP001161691">
    <property type="component" value="Unassembled WGS sequence"/>
</dbReference>
<proteinExistence type="predicted"/>
<feature type="compositionally biased region" description="Low complexity" evidence="1">
    <location>
        <begin position="35"/>
        <end position="56"/>
    </location>
</feature>
<dbReference type="Gene3D" id="3.40.190.10">
    <property type="entry name" value="Periplasmic binding protein-like II"/>
    <property type="match status" value="2"/>
</dbReference>
<evidence type="ECO:0000256" key="2">
    <source>
        <dbReference type="SAM" id="SignalP"/>
    </source>
</evidence>
<gene>
    <name evidence="4" type="ORF">KB449_29275</name>
</gene>
<dbReference type="PROSITE" id="PS51257">
    <property type="entry name" value="PROKAR_LIPOPROTEIN"/>
    <property type="match status" value="1"/>
</dbReference>